<dbReference type="Gene3D" id="3.10.570.10">
    <property type="entry name" value="sex pheromone staph- cam373 precursor domain"/>
    <property type="match status" value="1"/>
</dbReference>
<organism evidence="1 2">
    <name type="scientific">Amedibacillus dolichus</name>
    <dbReference type="NCBI Taxonomy" id="31971"/>
    <lineage>
        <taxon>Bacteria</taxon>
        <taxon>Bacillati</taxon>
        <taxon>Bacillota</taxon>
        <taxon>Erysipelotrichia</taxon>
        <taxon>Erysipelotrichales</taxon>
        <taxon>Erysipelotrichaceae</taxon>
        <taxon>Amedibacillus</taxon>
    </lineage>
</organism>
<dbReference type="PROSITE" id="PS51257">
    <property type="entry name" value="PROKAR_LIPOPROTEIN"/>
    <property type="match status" value="1"/>
</dbReference>
<dbReference type="Pfam" id="PF07537">
    <property type="entry name" value="CamS"/>
    <property type="match status" value="1"/>
</dbReference>
<dbReference type="OrthoDB" id="1769666at2"/>
<dbReference type="Proteomes" id="UP000284868">
    <property type="component" value="Unassembled WGS sequence"/>
</dbReference>
<reference evidence="1 2" key="1">
    <citation type="submission" date="2018-08" db="EMBL/GenBank/DDBJ databases">
        <title>A genome reference for cultivated species of the human gut microbiota.</title>
        <authorList>
            <person name="Zou Y."/>
            <person name="Xue W."/>
            <person name="Luo G."/>
        </authorList>
    </citation>
    <scope>NUCLEOTIDE SEQUENCE [LARGE SCALE GENOMIC DNA]</scope>
    <source>
        <strain evidence="1 2">AF35-6BH</strain>
    </source>
</reference>
<gene>
    <name evidence="1" type="ORF">DWZ83_01400</name>
</gene>
<proteinExistence type="predicted"/>
<dbReference type="GeneID" id="92792764"/>
<dbReference type="InterPro" id="IPR011426">
    <property type="entry name" value="CamS"/>
</dbReference>
<evidence type="ECO:0000313" key="2">
    <source>
        <dbReference type="Proteomes" id="UP000284868"/>
    </source>
</evidence>
<keyword evidence="2" id="KW-1185">Reference proteome</keyword>
<protein>
    <submittedName>
        <fullName evidence="1">CamS family sex pheromone protein</fullName>
    </submittedName>
</protein>
<dbReference type="AlphaFoldDB" id="A0A415PR30"/>
<dbReference type="RefSeq" id="WP_004798105.1">
    <property type="nucleotide sequence ID" value="NZ_CABKNA010000006.1"/>
</dbReference>
<dbReference type="EMBL" id="QRPK01000003">
    <property type="protein sequence ID" value="RHM15155.1"/>
    <property type="molecule type" value="Genomic_DNA"/>
</dbReference>
<sequence>MKKAKWGQLALAAILLLGVVGCGDKDKEKESGEALEVIKEGDYAALLPYQSSDASIKHATLNTNMIDTLQIGTGLMELSKEYFSSDTHTFREGEFLDFDTLDAATDQSSGLLGRFNKKTNSIGLNPAIKDEFPVEGGGTVKIGASDILLLDIQEFDWYKNGELAGLSLAFVLNDEVGEENNTQRIREDKMDVYAKETVRKAVNYIRKKIPGVGNDLPIFVALYDINSVDEALPGTFYQAAFFETKIDGDFYDIKENWVLFPTQQATDLDGATAASFDRYKAAFKNVMPQDVSMIAKGHYMKNALQELRIQVTLHASTSGEVMTAVQLLNKELSEFPSDYMITVDIQTDTSHVGVIQRDKGAKDTNVITLM</sequence>
<accession>A0A415PR30</accession>
<dbReference type="CDD" id="cd13441">
    <property type="entry name" value="CamS_repeat_1"/>
    <property type="match status" value="1"/>
</dbReference>
<evidence type="ECO:0000313" key="1">
    <source>
        <dbReference type="EMBL" id="RHM15155.1"/>
    </source>
</evidence>
<comment type="caution">
    <text evidence="1">The sequence shown here is derived from an EMBL/GenBank/DDBJ whole genome shotgun (WGS) entry which is preliminary data.</text>
</comment>
<name>A0A415PR30_9FIRM</name>